<reference evidence="4" key="1">
    <citation type="submission" date="2021-07" db="EMBL/GenBank/DDBJ databases">
        <authorList>
            <person name="Catto M.A."/>
            <person name="Jacobson A."/>
            <person name="Kennedy G."/>
            <person name="Labadie P."/>
            <person name="Hunt B.G."/>
            <person name="Srinivasan R."/>
        </authorList>
    </citation>
    <scope>NUCLEOTIDE SEQUENCE</scope>
    <source>
        <strain evidence="4">PL_HMW_Pooled</strain>
        <tissue evidence="4">Head</tissue>
    </source>
</reference>
<proteinExistence type="predicted"/>
<reference evidence="4" key="2">
    <citation type="journal article" date="2023" name="BMC Genomics">
        <title>Pest status, molecular evolution, and epigenetic factors derived from the genome assembly of Frankliniella fusca, a thysanopteran phytovirus vector.</title>
        <authorList>
            <person name="Catto M.A."/>
            <person name="Labadie P.E."/>
            <person name="Jacobson A.L."/>
            <person name="Kennedy G.G."/>
            <person name="Srinivasan R."/>
            <person name="Hunt B.G."/>
        </authorList>
    </citation>
    <scope>NUCLEOTIDE SEQUENCE</scope>
    <source>
        <strain evidence="4">PL_HMW_Pooled</strain>
    </source>
</reference>
<dbReference type="Proteomes" id="UP001219518">
    <property type="component" value="Unassembled WGS sequence"/>
</dbReference>
<protein>
    <submittedName>
        <fullName evidence="4">Short stature homeobox protein</fullName>
    </submittedName>
</protein>
<keyword evidence="4" id="KW-0238">DNA-binding</keyword>
<organism evidence="4 5">
    <name type="scientific">Frankliniella fusca</name>
    <dbReference type="NCBI Taxonomy" id="407009"/>
    <lineage>
        <taxon>Eukaryota</taxon>
        <taxon>Metazoa</taxon>
        <taxon>Ecdysozoa</taxon>
        <taxon>Arthropoda</taxon>
        <taxon>Hexapoda</taxon>
        <taxon>Insecta</taxon>
        <taxon>Pterygota</taxon>
        <taxon>Neoptera</taxon>
        <taxon>Paraneoptera</taxon>
        <taxon>Thysanoptera</taxon>
        <taxon>Terebrantia</taxon>
        <taxon>Thripoidea</taxon>
        <taxon>Thripidae</taxon>
        <taxon>Frankliniella</taxon>
    </lineage>
</organism>
<gene>
    <name evidence="4" type="ORF">KUF71_015567</name>
</gene>
<feature type="domain" description="OAR" evidence="3">
    <location>
        <begin position="162"/>
        <end position="175"/>
    </location>
</feature>
<comment type="caution">
    <text evidence="4">The sequence shown here is derived from an EMBL/GenBank/DDBJ whole genome shotgun (WGS) entry which is preliminary data.</text>
</comment>
<feature type="compositionally biased region" description="Low complexity" evidence="2">
    <location>
        <begin position="33"/>
        <end position="46"/>
    </location>
</feature>
<dbReference type="AlphaFoldDB" id="A0AAE1HTR0"/>
<sequence>MRSDKMRPDKKKRALGGMMLGSATHPHTPPLPHGAHGAHAAHSPAAAGGAPLETCRVAPYLTSLPALAPALPSLRLTTPSTTASAAAASAAAAASVASAAYERLSFPPFSAFDPALLAHQYAAAAAALGSGPGGLYQYPLGLANGLAALAAVHQDRLQSKNSSIADLRLKAKKHAEALGLGREKAV</sequence>
<evidence type="ECO:0000256" key="1">
    <source>
        <dbReference type="ARBA" id="ARBA00004123"/>
    </source>
</evidence>
<keyword evidence="5" id="KW-1185">Reference proteome</keyword>
<dbReference type="PROSITE" id="PS50803">
    <property type="entry name" value="OAR"/>
    <property type="match status" value="1"/>
</dbReference>
<evidence type="ECO:0000259" key="3">
    <source>
        <dbReference type="PROSITE" id="PS50803"/>
    </source>
</evidence>
<evidence type="ECO:0000313" key="4">
    <source>
        <dbReference type="EMBL" id="KAK3927283.1"/>
    </source>
</evidence>
<dbReference type="GO" id="GO:0005634">
    <property type="term" value="C:nucleus"/>
    <property type="evidence" value="ECO:0007669"/>
    <property type="project" value="UniProtKB-SubCell"/>
</dbReference>
<name>A0AAE1HTR0_9NEOP</name>
<evidence type="ECO:0000256" key="2">
    <source>
        <dbReference type="SAM" id="MobiDB-lite"/>
    </source>
</evidence>
<dbReference type="Pfam" id="PF03826">
    <property type="entry name" value="OAR"/>
    <property type="match status" value="1"/>
</dbReference>
<accession>A0AAE1HTR0</accession>
<dbReference type="GO" id="GO:0003677">
    <property type="term" value="F:DNA binding"/>
    <property type="evidence" value="ECO:0007669"/>
    <property type="project" value="UniProtKB-KW"/>
</dbReference>
<comment type="subcellular location">
    <subcellularLocation>
        <location evidence="1">Nucleus</location>
    </subcellularLocation>
</comment>
<dbReference type="InterPro" id="IPR003654">
    <property type="entry name" value="OAR_dom"/>
</dbReference>
<dbReference type="EMBL" id="JAHWGI010001285">
    <property type="protein sequence ID" value="KAK3927283.1"/>
    <property type="molecule type" value="Genomic_DNA"/>
</dbReference>
<keyword evidence="4" id="KW-0371">Homeobox</keyword>
<evidence type="ECO:0000313" key="5">
    <source>
        <dbReference type="Proteomes" id="UP001219518"/>
    </source>
</evidence>
<feature type="region of interest" description="Disordered" evidence="2">
    <location>
        <begin position="1"/>
        <end position="46"/>
    </location>
</feature>